<evidence type="ECO:0000313" key="4">
    <source>
        <dbReference type="Proteomes" id="UP000015524"/>
    </source>
</evidence>
<feature type="domain" description="UspA" evidence="2">
    <location>
        <begin position="221"/>
        <end position="289"/>
    </location>
</feature>
<evidence type="ECO:0000259" key="2">
    <source>
        <dbReference type="Pfam" id="PF00582"/>
    </source>
</evidence>
<sequence>MNPITALGSRNSSKLEGHMAIKDILAVVDTGDKDERFLRDALAFAEFHDASLAIVVLSALPASDYALTVALPYVLLPDYTEAVEAKQQRIAMLARSTNVEVRTISDQPAVIFAKTAVYARYADLVLFGPSDNYDHPPIRRDTLERCLFASGRPVLILPTGYKPAAIDHLAIGWNATREATHALRDATMFAAPGARIDILILDAKPTAQGHGSEPGADVAHHLARHGFTSTVVPIQGGDVSDAEALVEAAHRRGAGMLALGAYGHSRLREMILGGVTRDLLTGAPLPLLFAH</sequence>
<dbReference type="SUPFAM" id="SSF52402">
    <property type="entry name" value="Adenine nucleotide alpha hydrolases-like"/>
    <property type="match status" value="2"/>
</dbReference>
<comment type="caution">
    <text evidence="3">The sequence shown here is derived from an EMBL/GenBank/DDBJ whole genome shotgun (WGS) entry which is preliminary data.</text>
</comment>
<proteinExistence type="inferred from homology"/>
<evidence type="ECO:0000313" key="3">
    <source>
        <dbReference type="EMBL" id="EQA98221.1"/>
    </source>
</evidence>
<dbReference type="Pfam" id="PF00582">
    <property type="entry name" value="Usp"/>
    <property type="match status" value="1"/>
</dbReference>
<accession>T0GC47</accession>
<dbReference type="Proteomes" id="UP000015524">
    <property type="component" value="Unassembled WGS sequence"/>
</dbReference>
<organism evidence="3 4">
    <name type="scientific">Sphingobium baderi LL03</name>
    <dbReference type="NCBI Taxonomy" id="1114964"/>
    <lineage>
        <taxon>Bacteria</taxon>
        <taxon>Pseudomonadati</taxon>
        <taxon>Pseudomonadota</taxon>
        <taxon>Alphaproteobacteria</taxon>
        <taxon>Sphingomonadales</taxon>
        <taxon>Sphingomonadaceae</taxon>
        <taxon>Sphingobium</taxon>
    </lineage>
</organism>
<protein>
    <recommendedName>
        <fullName evidence="2">UspA domain-containing protein</fullName>
    </recommendedName>
</protein>
<dbReference type="PANTHER" id="PTHR46268">
    <property type="entry name" value="STRESS RESPONSE PROTEIN NHAX"/>
    <property type="match status" value="1"/>
</dbReference>
<dbReference type="PATRIC" id="fig|1114964.3.peg.3598"/>
<reference evidence="3 4" key="1">
    <citation type="journal article" date="2013" name="Genome Announc.">
        <title>Draft Genome Sequence of a Hexachlorocyclohexane-Degrading Bacterium, Sphingobium baderi Strain LL03T.</title>
        <authorList>
            <person name="Kaur J."/>
            <person name="Verma H."/>
            <person name="Tripathi C."/>
            <person name="Khurana J.P."/>
            <person name="Lal R."/>
        </authorList>
    </citation>
    <scope>NUCLEOTIDE SEQUENCE [LARGE SCALE GENOMIC DNA]</scope>
    <source>
        <strain evidence="3 4">LL03</strain>
    </source>
</reference>
<keyword evidence="4" id="KW-1185">Reference proteome</keyword>
<dbReference type="PANTHER" id="PTHR46268:SF15">
    <property type="entry name" value="UNIVERSAL STRESS PROTEIN HP_0031"/>
    <property type="match status" value="1"/>
</dbReference>
<dbReference type="InterPro" id="IPR006016">
    <property type="entry name" value="UspA"/>
</dbReference>
<dbReference type="eggNOG" id="COG0589">
    <property type="taxonomic scope" value="Bacteria"/>
</dbReference>
<dbReference type="AlphaFoldDB" id="T0GC47"/>
<comment type="similarity">
    <text evidence="1">Belongs to the universal stress protein A family.</text>
</comment>
<dbReference type="EMBL" id="ATIB01000083">
    <property type="protein sequence ID" value="EQA98221.1"/>
    <property type="molecule type" value="Genomic_DNA"/>
</dbReference>
<gene>
    <name evidence="3" type="ORF">L485_18310</name>
</gene>
<evidence type="ECO:0000256" key="1">
    <source>
        <dbReference type="ARBA" id="ARBA00008791"/>
    </source>
</evidence>
<name>T0GC47_9SPHN</name>
<dbReference type="Gene3D" id="3.40.50.12370">
    <property type="match status" value="1"/>
</dbReference>
<dbReference type="CDD" id="cd00293">
    <property type="entry name" value="USP-like"/>
    <property type="match status" value="1"/>
</dbReference>